<dbReference type="PANTHER" id="PTHR13748">
    <property type="entry name" value="COBW-RELATED"/>
    <property type="match status" value="1"/>
</dbReference>
<dbReference type="PANTHER" id="PTHR13748:SF62">
    <property type="entry name" value="COBW DOMAIN-CONTAINING PROTEIN"/>
    <property type="match status" value="1"/>
</dbReference>
<gene>
    <name evidence="2" type="ORF">B4O97_10400</name>
</gene>
<sequence length="313" mass="33768">MKPVPLYFIAGFLGAGKTTVLNSLLDSLDGRRAGLIINEFGAVGIDASRVQDASGEIFELNNGQIFCACLAAPLASSLIRLAERGPDLILAECSGLSKPSTLKDMVEGISKTSAGRIELAGLICIVDGPRYPVLSRTVQAIREQVAYAAAVVLNKTDLMSSEQIASTESLLRELRPDVPLLFASQGQIGLRDIEQALRGKPEIREPEQEYMGWGSSGRPKSYYLHSSEPVLQEALEGFLRRAAQKAFRIKGALPARKGGYFLVDCVDENLVCDHREGESPVLGLVIIVPGDGEVAEGFASLWKDETGTEVHLR</sequence>
<keyword evidence="3" id="KW-1185">Reference proteome</keyword>
<proteinExistence type="predicted"/>
<dbReference type="Pfam" id="PF02492">
    <property type="entry name" value="cobW"/>
    <property type="match status" value="1"/>
</dbReference>
<dbReference type="GO" id="GO:0005737">
    <property type="term" value="C:cytoplasm"/>
    <property type="evidence" value="ECO:0007669"/>
    <property type="project" value="TreeGrafter"/>
</dbReference>
<dbReference type="Gene3D" id="3.40.50.300">
    <property type="entry name" value="P-loop containing nucleotide triphosphate hydrolases"/>
    <property type="match status" value="1"/>
</dbReference>
<dbReference type="InterPro" id="IPR003495">
    <property type="entry name" value="CobW/HypB/UreG_nucleotide-bd"/>
</dbReference>
<dbReference type="AlphaFoldDB" id="A0A1Y1RXM0"/>
<name>A0A1Y1RXM0_9SPIO</name>
<dbReference type="Proteomes" id="UP000192343">
    <property type="component" value="Unassembled WGS sequence"/>
</dbReference>
<dbReference type="STRING" id="1963862.B4O97_10400"/>
<comment type="caution">
    <text evidence="2">The sequence shown here is derived from an EMBL/GenBank/DDBJ whole genome shotgun (WGS) entry which is preliminary data.</text>
</comment>
<dbReference type="RefSeq" id="WP_083050619.1">
    <property type="nucleotide sequence ID" value="NZ_MWQY01000010.1"/>
</dbReference>
<dbReference type="InterPro" id="IPR051316">
    <property type="entry name" value="Zinc-reg_GTPase_activator"/>
</dbReference>
<dbReference type="SUPFAM" id="SSF52540">
    <property type="entry name" value="P-loop containing nucleoside triphosphate hydrolases"/>
    <property type="match status" value="1"/>
</dbReference>
<evidence type="ECO:0000259" key="1">
    <source>
        <dbReference type="Pfam" id="PF02492"/>
    </source>
</evidence>
<dbReference type="OrthoDB" id="9808822at2"/>
<evidence type="ECO:0000313" key="2">
    <source>
        <dbReference type="EMBL" id="ORC35132.1"/>
    </source>
</evidence>
<reference evidence="2 3" key="1">
    <citation type="submission" date="2017-03" db="EMBL/GenBank/DDBJ databases">
        <title>Draft Genome sequence of Marispirochaeta sp. strain JC444.</title>
        <authorList>
            <person name="Shivani Y."/>
            <person name="Subhash Y."/>
            <person name="Sasikala C."/>
            <person name="Ramana C."/>
        </authorList>
    </citation>
    <scope>NUCLEOTIDE SEQUENCE [LARGE SCALE GENOMIC DNA]</scope>
    <source>
        <strain evidence="2 3">JC444</strain>
    </source>
</reference>
<dbReference type="InterPro" id="IPR027417">
    <property type="entry name" value="P-loop_NTPase"/>
</dbReference>
<evidence type="ECO:0000313" key="3">
    <source>
        <dbReference type="Proteomes" id="UP000192343"/>
    </source>
</evidence>
<organism evidence="2 3">
    <name type="scientific">Marispirochaeta aestuarii</name>
    <dbReference type="NCBI Taxonomy" id="1963862"/>
    <lineage>
        <taxon>Bacteria</taxon>
        <taxon>Pseudomonadati</taxon>
        <taxon>Spirochaetota</taxon>
        <taxon>Spirochaetia</taxon>
        <taxon>Spirochaetales</taxon>
        <taxon>Spirochaetaceae</taxon>
        <taxon>Marispirochaeta</taxon>
    </lineage>
</organism>
<feature type="domain" description="CobW/HypB/UreG nucleotide-binding" evidence="1">
    <location>
        <begin position="6"/>
        <end position="180"/>
    </location>
</feature>
<dbReference type="CDD" id="cd03112">
    <property type="entry name" value="CobW-like"/>
    <property type="match status" value="1"/>
</dbReference>
<protein>
    <recommendedName>
        <fullName evidence="1">CobW/HypB/UreG nucleotide-binding domain-containing protein</fullName>
    </recommendedName>
</protein>
<accession>A0A1Y1RXM0</accession>
<dbReference type="EMBL" id="MWQY01000010">
    <property type="protein sequence ID" value="ORC35132.1"/>
    <property type="molecule type" value="Genomic_DNA"/>
</dbReference>